<dbReference type="GO" id="GO:0071949">
    <property type="term" value="F:FAD binding"/>
    <property type="evidence" value="ECO:0007669"/>
    <property type="project" value="InterPro"/>
</dbReference>
<evidence type="ECO:0000259" key="7">
    <source>
        <dbReference type="Pfam" id="PF01494"/>
    </source>
</evidence>
<keyword evidence="9" id="KW-1185">Reference proteome</keyword>
<dbReference type="AlphaFoldDB" id="A0AAD4KIQ9"/>
<name>A0AAD4KIQ9_9EURO</name>
<dbReference type="InterPro" id="IPR002938">
    <property type="entry name" value="FAD-bd"/>
</dbReference>
<reference evidence="8" key="1">
    <citation type="submission" date="2021-12" db="EMBL/GenBank/DDBJ databases">
        <title>Convergent genome expansion in fungi linked to evolution of root-endophyte symbiosis.</title>
        <authorList>
            <consortium name="DOE Joint Genome Institute"/>
            <person name="Ke Y.-H."/>
            <person name="Bonito G."/>
            <person name="Liao H.-L."/>
            <person name="Looney B."/>
            <person name="Rojas-Flechas A."/>
            <person name="Nash J."/>
            <person name="Hameed K."/>
            <person name="Schadt C."/>
            <person name="Martin F."/>
            <person name="Crous P.W."/>
            <person name="Miettinen O."/>
            <person name="Magnuson J.K."/>
            <person name="Labbe J."/>
            <person name="Jacobson D."/>
            <person name="Doktycz M.J."/>
            <person name="Veneault-Fourrey C."/>
            <person name="Kuo A."/>
            <person name="Mondo S."/>
            <person name="Calhoun S."/>
            <person name="Riley R."/>
            <person name="Ohm R."/>
            <person name="LaButti K."/>
            <person name="Andreopoulos B."/>
            <person name="Pangilinan J."/>
            <person name="Nolan M."/>
            <person name="Tritt A."/>
            <person name="Clum A."/>
            <person name="Lipzen A."/>
            <person name="Daum C."/>
            <person name="Barry K."/>
            <person name="Grigoriev I.V."/>
            <person name="Vilgalys R."/>
        </authorList>
    </citation>
    <scope>NUCLEOTIDE SEQUENCE</scope>
    <source>
        <strain evidence="8">PMI_201</strain>
    </source>
</reference>
<evidence type="ECO:0000256" key="5">
    <source>
        <dbReference type="ARBA" id="ARBA00023033"/>
    </source>
</evidence>
<evidence type="ECO:0000256" key="1">
    <source>
        <dbReference type="ARBA" id="ARBA00007992"/>
    </source>
</evidence>
<protein>
    <submittedName>
        <fullName evidence="8">Monooxygenase</fullName>
    </submittedName>
</protein>
<dbReference type="Proteomes" id="UP001201262">
    <property type="component" value="Unassembled WGS sequence"/>
</dbReference>
<dbReference type="PRINTS" id="PR00420">
    <property type="entry name" value="RNGMNOXGNASE"/>
</dbReference>
<dbReference type="PANTHER" id="PTHR13789:SF147">
    <property type="entry name" value="PUTATIVE (AFU_ORTHOLOGUE AFUA_2G01950)-RELATED"/>
    <property type="match status" value="1"/>
</dbReference>
<dbReference type="Gene3D" id="3.50.50.60">
    <property type="entry name" value="FAD/NAD(P)-binding domain"/>
    <property type="match status" value="1"/>
</dbReference>
<dbReference type="GeneID" id="70251778"/>
<evidence type="ECO:0000256" key="3">
    <source>
        <dbReference type="ARBA" id="ARBA00022827"/>
    </source>
</evidence>
<dbReference type="InterPro" id="IPR050493">
    <property type="entry name" value="FAD-dep_Monooxygenase_BioMet"/>
</dbReference>
<comment type="similarity">
    <text evidence="1">Belongs to the paxM FAD-dependent monooxygenase family.</text>
</comment>
<evidence type="ECO:0000256" key="2">
    <source>
        <dbReference type="ARBA" id="ARBA00022630"/>
    </source>
</evidence>
<keyword evidence="3" id="KW-0274">FAD</keyword>
<keyword evidence="4" id="KW-0560">Oxidoreductase</keyword>
<evidence type="ECO:0000256" key="6">
    <source>
        <dbReference type="SAM" id="MobiDB-lite"/>
    </source>
</evidence>
<dbReference type="Pfam" id="PF01494">
    <property type="entry name" value="FAD_binding_3"/>
    <property type="match status" value="2"/>
</dbReference>
<accession>A0AAD4KIQ9</accession>
<feature type="domain" description="FAD-binding" evidence="7">
    <location>
        <begin position="5"/>
        <end position="169"/>
    </location>
</feature>
<feature type="region of interest" description="Disordered" evidence="6">
    <location>
        <begin position="360"/>
        <end position="389"/>
    </location>
</feature>
<feature type="domain" description="FAD-binding" evidence="7">
    <location>
        <begin position="289"/>
        <end position="350"/>
    </location>
</feature>
<feature type="compositionally biased region" description="Basic and acidic residues" evidence="6">
    <location>
        <begin position="368"/>
        <end position="389"/>
    </location>
</feature>
<dbReference type="EMBL" id="JAJTJA010000012">
    <property type="protein sequence ID" value="KAH8691278.1"/>
    <property type="molecule type" value="Genomic_DNA"/>
</dbReference>
<dbReference type="InterPro" id="IPR036188">
    <property type="entry name" value="FAD/NAD-bd_sf"/>
</dbReference>
<evidence type="ECO:0000256" key="4">
    <source>
        <dbReference type="ARBA" id="ARBA00023002"/>
    </source>
</evidence>
<evidence type="ECO:0000313" key="8">
    <source>
        <dbReference type="EMBL" id="KAH8691278.1"/>
    </source>
</evidence>
<keyword evidence="5 8" id="KW-0503">Monooxygenase</keyword>
<dbReference type="SUPFAM" id="SSF51905">
    <property type="entry name" value="FAD/NAD(P)-binding domain"/>
    <property type="match status" value="1"/>
</dbReference>
<dbReference type="RefSeq" id="XP_046067370.1">
    <property type="nucleotide sequence ID" value="XM_046221491.1"/>
</dbReference>
<dbReference type="SUPFAM" id="SSF54373">
    <property type="entry name" value="FAD-linked reductases, C-terminal domain"/>
    <property type="match status" value="1"/>
</dbReference>
<gene>
    <name evidence="8" type="ORF">BGW36DRAFT_438837</name>
</gene>
<dbReference type="PANTHER" id="PTHR13789">
    <property type="entry name" value="MONOOXYGENASE"/>
    <property type="match status" value="1"/>
</dbReference>
<organism evidence="8 9">
    <name type="scientific">Talaromyces proteolyticus</name>
    <dbReference type="NCBI Taxonomy" id="1131652"/>
    <lineage>
        <taxon>Eukaryota</taxon>
        <taxon>Fungi</taxon>
        <taxon>Dikarya</taxon>
        <taxon>Ascomycota</taxon>
        <taxon>Pezizomycotina</taxon>
        <taxon>Eurotiomycetes</taxon>
        <taxon>Eurotiomycetidae</taxon>
        <taxon>Eurotiales</taxon>
        <taxon>Trichocomaceae</taxon>
        <taxon>Talaromyces</taxon>
        <taxon>Talaromyces sect. Bacilispori</taxon>
    </lineage>
</organism>
<evidence type="ECO:0000313" key="9">
    <source>
        <dbReference type="Proteomes" id="UP001201262"/>
    </source>
</evidence>
<sequence>MPEKLDIIIVGAGLGGLAAAVALCQDNHRVTVLEASQAMGEIGAGIQVTPNFTRILHRWGLGEALAKAGVLPEWVTQRRWENGKCLTRFALNANDRMEQEFGYQYYLIHRKDLHRILLEKAVELGAVVKTAISVQQRVILRDGASLAAHLIIAADGIKSVLNRFVTGADLKPQPTGDAAYRALLTREQMQDPELASLRLEQGPTVWLGPKSHVVGYYVDGGRLYNMVILVPQEEADEENWKLQGDVNKLRIFFKGWDTRLQKMIGMIGSSYIWNLYDREALDRWLHPLGNLVLLGDAAHPMLPYVAQGAASAIEDAASLAECLKSVPAVHSLRISLTVYESLRKPRAYSMRDAGRKNQVYFHLPDGPEQEKRDSELESGDESKKTPNQLNDEKILDMMYAYDVIEETRKALSF</sequence>
<dbReference type="GO" id="GO:0004497">
    <property type="term" value="F:monooxygenase activity"/>
    <property type="evidence" value="ECO:0007669"/>
    <property type="project" value="UniProtKB-KW"/>
</dbReference>
<proteinExistence type="inferred from homology"/>
<keyword evidence="2" id="KW-0285">Flavoprotein</keyword>
<comment type="caution">
    <text evidence="8">The sequence shown here is derived from an EMBL/GenBank/DDBJ whole genome shotgun (WGS) entry which is preliminary data.</text>
</comment>